<dbReference type="InterPro" id="IPR001031">
    <property type="entry name" value="Thioesterase"/>
</dbReference>
<evidence type="ECO:0000256" key="1">
    <source>
        <dbReference type="ARBA" id="ARBA00007169"/>
    </source>
</evidence>
<organism evidence="3">
    <name type="scientific">Heterosigma akashiwo</name>
    <name type="common">Chromophytic alga</name>
    <name type="synonym">Heterosigma carterae</name>
    <dbReference type="NCBI Taxonomy" id="2829"/>
    <lineage>
        <taxon>Eukaryota</taxon>
        <taxon>Sar</taxon>
        <taxon>Stramenopiles</taxon>
        <taxon>Ochrophyta</taxon>
        <taxon>Raphidophyceae</taxon>
        <taxon>Chattonellales</taxon>
        <taxon>Chattonellaceae</taxon>
        <taxon>Heterosigma</taxon>
    </lineage>
</organism>
<dbReference type="PANTHER" id="PTHR11487:SF0">
    <property type="entry name" value="S-ACYL FATTY ACID SYNTHASE THIOESTERASE, MEDIUM CHAIN"/>
    <property type="match status" value="1"/>
</dbReference>
<gene>
    <name evidence="3" type="ORF">HAKA00212_LOCUS4408</name>
</gene>
<accession>A0A7S3UXQ5</accession>
<dbReference type="EMBL" id="HBIU01010411">
    <property type="protein sequence ID" value="CAE0625737.1"/>
    <property type="molecule type" value="Transcribed_RNA"/>
</dbReference>
<reference evidence="3" key="1">
    <citation type="submission" date="2021-01" db="EMBL/GenBank/DDBJ databases">
        <authorList>
            <person name="Corre E."/>
            <person name="Pelletier E."/>
            <person name="Niang G."/>
            <person name="Scheremetjew M."/>
            <person name="Finn R."/>
            <person name="Kale V."/>
            <person name="Holt S."/>
            <person name="Cochrane G."/>
            <person name="Meng A."/>
            <person name="Brown T."/>
            <person name="Cohen L."/>
        </authorList>
    </citation>
    <scope>NUCLEOTIDE SEQUENCE</scope>
    <source>
        <strain evidence="3">CCMP3107</strain>
    </source>
</reference>
<dbReference type="Gene3D" id="3.40.50.1820">
    <property type="entry name" value="alpha/beta hydrolase"/>
    <property type="match status" value="1"/>
</dbReference>
<dbReference type="PANTHER" id="PTHR11487">
    <property type="entry name" value="THIOESTERASE"/>
    <property type="match status" value="1"/>
</dbReference>
<name>A0A7S3UXQ5_HETAK</name>
<dbReference type="InterPro" id="IPR012223">
    <property type="entry name" value="TEII"/>
</dbReference>
<proteinExistence type="inferred from homology"/>
<evidence type="ECO:0000313" key="3">
    <source>
        <dbReference type="EMBL" id="CAE0625737.1"/>
    </source>
</evidence>
<comment type="similarity">
    <text evidence="1">Belongs to the thioesterase family.</text>
</comment>
<evidence type="ECO:0000259" key="2">
    <source>
        <dbReference type="Pfam" id="PF00975"/>
    </source>
</evidence>
<dbReference type="Pfam" id="PF00975">
    <property type="entry name" value="Thioesterase"/>
    <property type="match status" value="1"/>
</dbReference>
<feature type="domain" description="Thioesterase" evidence="2">
    <location>
        <begin position="86"/>
        <end position="311"/>
    </location>
</feature>
<dbReference type="AlphaFoldDB" id="A0A7S3UXQ5"/>
<dbReference type="GO" id="GO:0008610">
    <property type="term" value="P:lipid biosynthetic process"/>
    <property type="evidence" value="ECO:0007669"/>
    <property type="project" value="TreeGrafter"/>
</dbReference>
<dbReference type="InterPro" id="IPR029058">
    <property type="entry name" value="AB_hydrolase_fold"/>
</dbReference>
<dbReference type="SUPFAM" id="SSF53474">
    <property type="entry name" value="alpha/beta-Hydrolases"/>
    <property type="match status" value="1"/>
</dbReference>
<sequence>MSSAKIREERRHFYGDWTEEVCAKAGFWTNTSTEKVDIEYLPRHLRAERRWANIVQKCFNREKQQDFSNWKKWFICRCERPDAKLRLFCLPWAGGNSTSYARWHEAFPDYEIVSVELPGRMMRAREPLVDEIDFIIHSLSTAMQRLALIRGKPFALFGHGYGAVLAYELGRGLHARFRRAPLRLLVAGSRAPPHVRFQERVSALAPPELLAHLRALGPAGVPEVILGRPELLDRVKPVLLADQRALESYHHDPNGILPCPVLVLDATGDDIPEEEIRDWELVTDEPVTLREFEGGHFFIQETPGVVLKTIKEVLEEDLENFQRGLQSASLIKKNRYLT</sequence>
<protein>
    <recommendedName>
        <fullName evidence="2">Thioesterase domain-containing protein</fullName>
    </recommendedName>
</protein>